<reference evidence="1 2" key="1">
    <citation type="journal article" date="2014" name="Genome Announc.">
        <title>Draft Genome Sequence of Lysobacter capsici AZ78, a Bacterium Antagonistic to Plant-Pathogenic Oomycetes.</title>
        <authorList>
            <person name="Puopolo G."/>
            <person name="Sonego P."/>
            <person name="Engelen K."/>
            <person name="Pertot I."/>
        </authorList>
    </citation>
    <scope>NUCLEOTIDE SEQUENCE [LARGE SCALE GENOMIC DNA]</scope>
    <source>
        <strain evidence="1 2">AZ78</strain>
    </source>
</reference>
<gene>
    <name evidence="1" type="ORF">AZ78_5087</name>
</gene>
<comment type="caution">
    <text evidence="1">The sequence shown here is derived from an EMBL/GenBank/DDBJ whole genome shotgun (WGS) entry which is preliminary data.</text>
</comment>
<dbReference type="EMBL" id="JAJA02000002">
    <property type="protein sequence ID" value="KWS02420.1"/>
    <property type="molecule type" value="Genomic_DNA"/>
</dbReference>
<dbReference type="Proteomes" id="UP000023435">
    <property type="component" value="Unassembled WGS sequence"/>
</dbReference>
<keyword evidence="2" id="KW-1185">Reference proteome</keyword>
<accession>A0A125U065</accession>
<evidence type="ECO:0000313" key="2">
    <source>
        <dbReference type="Proteomes" id="UP000023435"/>
    </source>
</evidence>
<protein>
    <submittedName>
        <fullName evidence="1">Uncharacterized protein</fullName>
    </submittedName>
</protein>
<evidence type="ECO:0000313" key="1">
    <source>
        <dbReference type="EMBL" id="KWS02420.1"/>
    </source>
</evidence>
<organism evidence="1 2">
    <name type="scientific">Lysobacter capsici AZ78</name>
    <dbReference type="NCBI Taxonomy" id="1444315"/>
    <lineage>
        <taxon>Bacteria</taxon>
        <taxon>Pseudomonadati</taxon>
        <taxon>Pseudomonadota</taxon>
        <taxon>Gammaproteobacteria</taxon>
        <taxon>Lysobacterales</taxon>
        <taxon>Lysobacteraceae</taxon>
        <taxon>Lysobacter</taxon>
    </lineage>
</organism>
<proteinExistence type="predicted"/>
<dbReference type="AlphaFoldDB" id="A0A125U065"/>
<sequence>MASTPSADASASIGGNGAILACASMIGAHMHRCGRGRDHR</sequence>
<name>A0A125U065_9GAMM</name>